<dbReference type="InterPro" id="IPR012337">
    <property type="entry name" value="RNaseH-like_sf"/>
</dbReference>
<organism evidence="4 5">
    <name type="scientific">Polarella glacialis</name>
    <name type="common">Dinoflagellate</name>
    <dbReference type="NCBI Taxonomy" id="89957"/>
    <lineage>
        <taxon>Eukaryota</taxon>
        <taxon>Sar</taxon>
        <taxon>Alveolata</taxon>
        <taxon>Dinophyceae</taxon>
        <taxon>Suessiales</taxon>
        <taxon>Suessiaceae</taxon>
        <taxon>Polarella</taxon>
    </lineage>
</organism>
<dbReference type="GO" id="GO:0003729">
    <property type="term" value="F:mRNA binding"/>
    <property type="evidence" value="ECO:0007669"/>
    <property type="project" value="TreeGrafter"/>
</dbReference>
<sequence>MLSLRCGASTHLCIRHGRRGFAGYRRQLWKPEFPSDLPPALRQNAAIMRHAAPEVTPHKETWTIYASQRLWELSIELCAREAVEELAANIIYRALAALDCKDYRENARREAEFRQDLFTSCSNLFEVHHVHHGAECIFGVLNEATLRSISPTMKASRRKLLTELVVDTIEEWVLLHKDSFSRIDGRKLLEVVGPAAFIKLVPRLGISFRALSSNDLEVLFYHLTEEVRDLFGVIRVALSMCPVDSLSEPLGETSWSLRRVLKLIEARRSEHALRFFLAHLDAPLLLQALSALRERDLDTGLSRDSWSFMSSLRIEADVRAGKAVLPDLPAIWPMYAPTPAPMPQLSALDEDREIPRGQKMFLTDGELMPFTMRRRKPMPLAGLARQSRLRDTAWPQLAFDPAQALAEERGEIPSSASGADAYFALSGDADEVDALTLWGGQTVATTPVFSSFQEGLPSPQAELPLDAVHFVDSAQALSHVLTFLQQSPPAFVGIDLEWADPQPVSIIQIATPSRAFILDCVNRTPLYMSVLWVLVEWLLKREATTKLFFGFPHDLVRLNMLFGPQGKTFGGKDHIASVLDLYMQRIRRVKVYEPRAEDTPLGREDLLGSALYAQDLEEVQRLGAQPLPEYPNEVKAYELRSKTSKELLKELDDMKGELAQLRVAKVAGGAASKLAKIKGVRKGIARILTVYNQKQKAEARKQYKGKKYLPLDLRPKKTRKIRRALKTEQKYAKTLRQKTRESNFPMRRFAVTM</sequence>
<dbReference type="PANTHER" id="PTHR45722:SF2">
    <property type="entry name" value="LARGE RIBOSOMAL SUBUNIT PROTEIN UL29-RELATED"/>
    <property type="match status" value="1"/>
</dbReference>
<reference evidence="4" key="1">
    <citation type="submission" date="2021-02" db="EMBL/GenBank/DDBJ databases">
        <authorList>
            <person name="Dougan E. K."/>
            <person name="Rhodes N."/>
            <person name="Thang M."/>
            <person name="Chan C."/>
        </authorList>
    </citation>
    <scope>NUCLEOTIDE SEQUENCE</scope>
</reference>
<protein>
    <recommendedName>
        <fullName evidence="6">60S ribosomal protein L35</fullName>
    </recommendedName>
</protein>
<dbReference type="GO" id="GO:0006412">
    <property type="term" value="P:translation"/>
    <property type="evidence" value="ECO:0007669"/>
    <property type="project" value="InterPro"/>
</dbReference>
<dbReference type="GO" id="GO:0000463">
    <property type="term" value="P:maturation of LSU-rRNA from tricistronic rRNA transcript (SSU-rRNA, 5.8S rRNA, LSU-rRNA)"/>
    <property type="evidence" value="ECO:0007669"/>
    <property type="project" value="InterPro"/>
</dbReference>
<evidence type="ECO:0000256" key="1">
    <source>
        <dbReference type="ARBA" id="ARBA00009254"/>
    </source>
</evidence>
<evidence type="ECO:0000313" key="5">
    <source>
        <dbReference type="Proteomes" id="UP000626109"/>
    </source>
</evidence>
<dbReference type="Gene3D" id="6.10.250.3450">
    <property type="match status" value="1"/>
</dbReference>
<dbReference type="SUPFAM" id="SSF53098">
    <property type="entry name" value="Ribonuclease H-like"/>
    <property type="match status" value="1"/>
</dbReference>
<dbReference type="AlphaFoldDB" id="A0A813LCG2"/>
<dbReference type="PANTHER" id="PTHR45722">
    <property type="entry name" value="60S RIBOSOMAL PROTEIN L35"/>
    <property type="match status" value="1"/>
</dbReference>
<dbReference type="SUPFAM" id="SSF46561">
    <property type="entry name" value="Ribosomal protein L29 (L29p)"/>
    <property type="match status" value="1"/>
</dbReference>
<dbReference type="HAMAP" id="MF_00374">
    <property type="entry name" value="Ribosomal_uL29"/>
    <property type="match status" value="1"/>
</dbReference>
<dbReference type="InterPro" id="IPR001854">
    <property type="entry name" value="Ribosomal_uL29"/>
</dbReference>
<dbReference type="InterPro" id="IPR036397">
    <property type="entry name" value="RNaseH_sf"/>
</dbReference>
<gene>
    <name evidence="4" type="ORF">PGLA2088_LOCUS45361</name>
</gene>
<comment type="caution">
    <text evidence="4">The sequence shown here is derived from an EMBL/GenBank/DDBJ whole genome shotgun (WGS) entry which is preliminary data.</text>
</comment>
<evidence type="ECO:0000256" key="2">
    <source>
        <dbReference type="ARBA" id="ARBA00022980"/>
    </source>
</evidence>
<accession>A0A813LCG2</accession>
<comment type="similarity">
    <text evidence="1">Belongs to the universal ribosomal protein uL29 family.</text>
</comment>
<name>A0A813LCG2_POLGL</name>
<dbReference type="CDD" id="cd00427">
    <property type="entry name" value="Ribosomal_L29_HIP"/>
    <property type="match status" value="1"/>
</dbReference>
<evidence type="ECO:0000313" key="4">
    <source>
        <dbReference type="EMBL" id="CAE8729257.1"/>
    </source>
</evidence>
<proteinExistence type="inferred from homology"/>
<keyword evidence="3" id="KW-0687">Ribonucleoprotein</keyword>
<dbReference type="Proteomes" id="UP000626109">
    <property type="component" value="Unassembled WGS sequence"/>
</dbReference>
<dbReference type="Gene3D" id="1.10.287.310">
    <property type="match status" value="1"/>
</dbReference>
<keyword evidence="2" id="KW-0689">Ribosomal protein</keyword>
<dbReference type="InterPro" id="IPR045059">
    <property type="entry name" value="Ribosomal_uL29_euk"/>
</dbReference>
<evidence type="ECO:0008006" key="6">
    <source>
        <dbReference type="Google" id="ProtNLM"/>
    </source>
</evidence>
<evidence type="ECO:0000256" key="3">
    <source>
        <dbReference type="ARBA" id="ARBA00023274"/>
    </source>
</evidence>
<dbReference type="EMBL" id="CAJNNW010035680">
    <property type="protein sequence ID" value="CAE8729257.1"/>
    <property type="molecule type" value="Genomic_DNA"/>
</dbReference>
<dbReference type="InterPro" id="IPR036049">
    <property type="entry name" value="Ribosomal_uL29_sf"/>
</dbReference>
<dbReference type="NCBIfam" id="TIGR00012">
    <property type="entry name" value="L29"/>
    <property type="match status" value="1"/>
</dbReference>
<dbReference type="Gene3D" id="3.30.420.10">
    <property type="entry name" value="Ribonuclease H-like superfamily/Ribonuclease H"/>
    <property type="match status" value="1"/>
</dbReference>
<dbReference type="GO" id="GO:0022625">
    <property type="term" value="C:cytosolic large ribosomal subunit"/>
    <property type="evidence" value="ECO:0007669"/>
    <property type="project" value="InterPro"/>
</dbReference>
<dbReference type="FunFam" id="6.10.250.3450:FF:000001">
    <property type="entry name" value="60S ribosomal protein L35"/>
    <property type="match status" value="1"/>
</dbReference>
<dbReference type="GO" id="GO:0003735">
    <property type="term" value="F:structural constituent of ribosome"/>
    <property type="evidence" value="ECO:0007669"/>
    <property type="project" value="InterPro"/>
</dbReference>
<dbReference type="FunFam" id="1.10.287.310:FF:000002">
    <property type="entry name" value="60S ribosomal protein L35"/>
    <property type="match status" value="1"/>
</dbReference>
<dbReference type="Pfam" id="PF00831">
    <property type="entry name" value="Ribosomal_L29"/>
    <property type="match status" value="1"/>
</dbReference>